<gene>
    <name evidence="1" type="ORF">I8J29_04065</name>
</gene>
<reference evidence="1 2" key="1">
    <citation type="submission" date="2021-03" db="EMBL/GenBank/DDBJ databases">
        <title>Paenibacillus artemisicola MWE-103 whole genome sequence.</title>
        <authorList>
            <person name="Ham Y.J."/>
        </authorList>
    </citation>
    <scope>NUCLEOTIDE SEQUENCE [LARGE SCALE GENOMIC DNA]</scope>
    <source>
        <strain evidence="1 2">MWE-103</strain>
    </source>
</reference>
<organism evidence="1 2">
    <name type="scientific">Paenibacillus artemisiicola</name>
    <dbReference type="NCBI Taxonomy" id="1172618"/>
    <lineage>
        <taxon>Bacteria</taxon>
        <taxon>Bacillati</taxon>
        <taxon>Bacillota</taxon>
        <taxon>Bacilli</taxon>
        <taxon>Bacillales</taxon>
        <taxon>Paenibacillaceae</taxon>
        <taxon>Paenibacillus</taxon>
    </lineage>
</organism>
<proteinExistence type="predicted"/>
<evidence type="ECO:0000313" key="1">
    <source>
        <dbReference type="EMBL" id="MBO7743356.1"/>
    </source>
</evidence>
<keyword evidence="2" id="KW-1185">Reference proteome</keyword>
<evidence type="ECO:0000313" key="2">
    <source>
        <dbReference type="Proteomes" id="UP000670947"/>
    </source>
</evidence>
<dbReference type="SUPFAM" id="SSF52540">
    <property type="entry name" value="P-loop containing nucleoside triphosphate hydrolases"/>
    <property type="match status" value="1"/>
</dbReference>
<dbReference type="InterPro" id="IPR027417">
    <property type="entry name" value="P-loop_NTPase"/>
</dbReference>
<comment type="caution">
    <text evidence="1">The sequence shown here is derived from an EMBL/GenBank/DDBJ whole genome shotgun (WGS) entry which is preliminary data.</text>
</comment>
<protein>
    <submittedName>
        <fullName evidence="1">AAA family ATPase</fullName>
    </submittedName>
</protein>
<dbReference type="Pfam" id="PF13671">
    <property type="entry name" value="AAA_33"/>
    <property type="match status" value="1"/>
</dbReference>
<dbReference type="EMBL" id="JAGGDJ010000002">
    <property type="protein sequence ID" value="MBO7743356.1"/>
    <property type="molecule type" value="Genomic_DNA"/>
</dbReference>
<dbReference type="Proteomes" id="UP000670947">
    <property type="component" value="Unassembled WGS sequence"/>
</dbReference>
<accession>A0ABS3W4Y0</accession>
<sequence length="185" mass="20758">MFQVAPTQKLILISGPGGSGKTSLAKWIGDACGYTVVSEDDYWREFKANDPQNGLRTLEEERIIQRRVAAEVRRLLIEGKQVVLEFILYCDPPRPLLAYREALKGTVSDLLVVLLRPSVDAILARKKRRGREQEQDAAAEAAIALSQLNCLDSPHIKKEWIVPNSDRAVSETLDWLARENPGFFA</sequence>
<dbReference type="Gene3D" id="3.40.50.300">
    <property type="entry name" value="P-loop containing nucleotide triphosphate hydrolases"/>
    <property type="match status" value="1"/>
</dbReference>
<name>A0ABS3W4Y0_9BACL</name>